<evidence type="ECO:0000313" key="2">
    <source>
        <dbReference type="Proteomes" id="UP000185739"/>
    </source>
</evidence>
<dbReference type="AlphaFoldDB" id="A0A1H5SGN6"/>
<dbReference type="KEGG" id="tcl:Tchl_1986"/>
<gene>
    <name evidence="1" type="ORF">Tchl_1986</name>
</gene>
<dbReference type="Proteomes" id="UP000185739">
    <property type="component" value="Chromosome"/>
</dbReference>
<sequence>MSRDKAIKAVQRLIRLYLSKYGYHVEQSGQQWQWRRDGAAATPADDELTAILAAAEALIRTSVGTAAA</sequence>
<accession>A0A1H5SGN6</accession>
<protein>
    <submittedName>
        <fullName evidence="1">Uncharacterized protein</fullName>
    </submittedName>
</protein>
<keyword evidence="2" id="KW-1185">Reference proteome</keyword>
<organism evidence="1 2">
    <name type="scientific">Thauera chlorobenzoica</name>
    <dbReference type="NCBI Taxonomy" id="96773"/>
    <lineage>
        <taxon>Bacteria</taxon>
        <taxon>Pseudomonadati</taxon>
        <taxon>Pseudomonadota</taxon>
        <taxon>Betaproteobacteria</taxon>
        <taxon>Rhodocyclales</taxon>
        <taxon>Zoogloeaceae</taxon>
        <taxon>Thauera</taxon>
    </lineage>
</organism>
<dbReference type="EMBL" id="CP018839">
    <property type="protein sequence ID" value="APR04833.1"/>
    <property type="molecule type" value="Genomic_DNA"/>
</dbReference>
<reference evidence="1 2" key="1">
    <citation type="submission" date="2016-12" db="EMBL/GenBank/DDBJ databases">
        <title>Complete genome sequence of Thauera chlorobenzoica, a Betaproteobacterium degrading haloaromatics anaerobically to CO2 and halides.</title>
        <authorList>
            <person name="Goris T."/>
            <person name="Mergelsberg M."/>
            <person name="Boll M."/>
        </authorList>
    </citation>
    <scope>NUCLEOTIDE SEQUENCE [LARGE SCALE GENOMIC DNA]</scope>
    <source>
        <strain evidence="1 2">3CB1</strain>
    </source>
</reference>
<dbReference type="RefSeq" id="WP_075148261.1">
    <property type="nucleotide sequence ID" value="NZ_CP018839.1"/>
</dbReference>
<proteinExistence type="predicted"/>
<evidence type="ECO:0000313" key="1">
    <source>
        <dbReference type="EMBL" id="APR04833.1"/>
    </source>
</evidence>
<dbReference type="OrthoDB" id="9921169at2"/>
<dbReference type="STRING" id="96773.Tchl_1986"/>
<name>A0A1H5SGN6_9RHOO</name>